<protein>
    <recommendedName>
        <fullName evidence="1">Protein kinase domain-containing protein</fullName>
    </recommendedName>
</protein>
<organism evidence="2 3">
    <name type="scientific">Psilocybe cf. subviscida</name>
    <dbReference type="NCBI Taxonomy" id="2480587"/>
    <lineage>
        <taxon>Eukaryota</taxon>
        <taxon>Fungi</taxon>
        <taxon>Dikarya</taxon>
        <taxon>Basidiomycota</taxon>
        <taxon>Agaricomycotina</taxon>
        <taxon>Agaricomycetes</taxon>
        <taxon>Agaricomycetidae</taxon>
        <taxon>Agaricales</taxon>
        <taxon>Agaricineae</taxon>
        <taxon>Strophariaceae</taxon>
        <taxon>Psilocybe</taxon>
    </lineage>
</organism>
<feature type="domain" description="Protein kinase" evidence="1">
    <location>
        <begin position="100"/>
        <end position="373"/>
    </location>
</feature>
<dbReference type="EMBL" id="JAACJJ010000042">
    <property type="protein sequence ID" value="KAF5316321.1"/>
    <property type="molecule type" value="Genomic_DNA"/>
</dbReference>
<dbReference type="OrthoDB" id="2985259at2759"/>
<comment type="caution">
    <text evidence="2">The sequence shown here is derived from an EMBL/GenBank/DDBJ whole genome shotgun (WGS) entry which is preliminary data.</text>
</comment>
<keyword evidence="3" id="KW-1185">Reference proteome</keyword>
<evidence type="ECO:0000259" key="1">
    <source>
        <dbReference type="PROSITE" id="PS50011"/>
    </source>
</evidence>
<accession>A0A8H5B4Y6</accession>
<dbReference type="GO" id="GO:0005524">
    <property type="term" value="F:ATP binding"/>
    <property type="evidence" value="ECO:0007669"/>
    <property type="project" value="InterPro"/>
</dbReference>
<dbReference type="SMART" id="SM00220">
    <property type="entry name" value="S_TKc"/>
    <property type="match status" value="1"/>
</dbReference>
<dbReference type="Proteomes" id="UP000567179">
    <property type="component" value="Unassembled WGS sequence"/>
</dbReference>
<proteinExistence type="predicted"/>
<dbReference type="PROSITE" id="PS50011">
    <property type="entry name" value="PROTEIN_KINASE_DOM"/>
    <property type="match status" value="1"/>
</dbReference>
<gene>
    <name evidence="2" type="ORF">D9619_006765</name>
</gene>
<dbReference type="SUPFAM" id="SSF56112">
    <property type="entry name" value="Protein kinase-like (PK-like)"/>
    <property type="match status" value="1"/>
</dbReference>
<dbReference type="InterPro" id="IPR011009">
    <property type="entry name" value="Kinase-like_dom_sf"/>
</dbReference>
<evidence type="ECO:0000313" key="2">
    <source>
        <dbReference type="EMBL" id="KAF5316321.1"/>
    </source>
</evidence>
<dbReference type="GO" id="GO:0004672">
    <property type="term" value="F:protein kinase activity"/>
    <property type="evidence" value="ECO:0007669"/>
    <property type="project" value="InterPro"/>
</dbReference>
<dbReference type="Pfam" id="PF00069">
    <property type="entry name" value="Pkinase"/>
    <property type="match status" value="1"/>
</dbReference>
<reference evidence="2 3" key="1">
    <citation type="journal article" date="2020" name="ISME J.">
        <title>Uncovering the hidden diversity of litter-decomposition mechanisms in mushroom-forming fungi.</title>
        <authorList>
            <person name="Floudas D."/>
            <person name="Bentzer J."/>
            <person name="Ahren D."/>
            <person name="Johansson T."/>
            <person name="Persson P."/>
            <person name="Tunlid A."/>
        </authorList>
    </citation>
    <scope>NUCLEOTIDE SEQUENCE [LARGE SCALE GENOMIC DNA]</scope>
    <source>
        <strain evidence="2 3">CBS 101986</strain>
    </source>
</reference>
<dbReference type="PANTHER" id="PTHR44167">
    <property type="entry name" value="OVARIAN-SPECIFIC SERINE/THREONINE-PROTEIN KINASE LOK-RELATED"/>
    <property type="match status" value="1"/>
</dbReference>
<dbReference type="InterPro" id="IPR000719">
    <property type="entry name" value="Prot_kinase_dom"/>
</dbReference>
<dbReference type="Gene3D" id="1.10.510.10">
    <property type="entry name" value="Transferase(Phosphotransferase) domain 1"/>
    <property type="match status" value="1"/>
</dbReference>
<evidence type="ECO:0000313" key="3">
    <source>
        <dbReference type="Proteomes" id="UP000567179"/>
    </source>
</evidence>
<sequence>MDTVWVRLRSYQDYVAELVRDSFFSASGPVNSTFRHDLPPDYVTWSARSEGDQYRSLWEPLRAFFQKEGFTLWEHDKAPGSSTLYISTLPSPNGYAFRSLTWPSSLPRYTFEHVNGRQSALRGSNNQDYVVSVLSIAGSGNRVIRILRRLSSEIPDILLSNNHILPLVKEIVLEDIVFGLFPMLSRNLQVAIEMPSPSTSLEDLLYLVMQVLEAIVYIHSKNIAHRDVFFENFLIEWIPSSLKKLSCTRPRVYLIDFESAVEFSEDTAPDTRLCNDLPFPDDMYNRPRAPELTEVSLSYCPFRLDVWQLGHSLTDTLAITGIPEVDAMWGPMMKTNPEERPTAQEVLESLVQFMRKTPPKDLHLQHPDSDVWL</sequence>
<dbReference type="PANTHER" id="PTHR44167:SF24">
    <property type="entry name" value="SERINE_THREONINE-PROTEIN KINASE CHK2"/>
    <property type="match status" value="1"/>
</dbReference>
<name>A0A8H5B4Y6_9AGAR</name>
<dbReference type="AlphaFoldDB" id="A0A8H5B4Y6"/>